<sequence>MLLIRNKKYLIKNQEVGRVCEAPPRRGRGKGFPEKPKLGIGAGTGMETETGTGMGSKLDSIVSQAFSIFSPVFKFILIISARVSFSLAIFVDLSKWRAFRCSNCK</sequence>
<keyword evidence="3" id="KW-1185">Reference proteome</keyword>
<evidence type="ECO:0000313" key="3">
    <source>
        <dbReference type="Proteomes" id="UP001054821"/>
    </source>
</evidence>
<reference evidence="2 3" key="1">
    <citation type="journal article" date="2022" name="G3 (Bethesda)">
        <title>Whole-genome sequence and methylome profiling of the almond [Prunus dulcis (Mill.) D.A. Webb] cultivar 'Nonpareil'.</title>
        <authorList>
            <person name="D'Amico-Willman K.M."/>
            <person name="Ouma W.Z."/>
            <person name="Meulia T."/>
            <person name="Sideli G.M."/>
            <person name="Gradziel T.M."/>
            <person name="Fresnedo-Ramirez J."/>
        </authorList>
    </citation>
    <scope>NUCLEOTIDE SEQUENCE [LARGE SCALE GENOMIC DNA]</scope>
    <source>
        <strain evidence="2">Clone GOH B32 T37-40</strain>
    </source>
</reference>
<gene>
    <name evidence="2" type="ORF">L3X38_002443</name>
</gene>
<dbReference type="EMBL" id="JAJFAZ020000001">
    <property type="protein sequence ID" value="KAI5349555.1"/>
    <property type="molecule type" value="Genomic_DNA"/>
</dbReference>
<protein>
    <submittedName>
        <fullName evidence="2">Uncharacterized protein</fullName>
    </submittedName>
</protein>
<dbReference type="AlphaFoldDB" id="A0AAD4ZKR6"/>
<comment type="caution">
    <text evidence="2">The sequence shown here is derived from an EMBL/GenBank/DDBJ whole genome shotgun (WGS) entry which is preliminary data.</text>
</comment>
<dbReference type="Proteomes" id="UP001054821">
    <property type="component" value="Chromosome 1"/>
</dbReference>
<evidence type="ECO:0000256" key="1">
    <source>
        <dbReference type="SAM" id="MobiDB-lite"/>
    </source>
</evidence>
<accession>A0AAD4ZKR6</accession>
<organism evidence="2 3">
    <name type="scientific">Prunus dulcis</name>
    <name type="common">Almond</name>
    <name type="synonym">Amygdalus dulcis</name>
    <dbReference type="NCBI Taxonomy" id="3755"/>
    <lineage>
        <taxon>Eukaryota</taxon>
        <taxon>Viridiplantae</taxon>
        <taxon>Streptophyta</taxon>
        <taxon>Embryophyta</taxon>
        <taxon>Tracheophyta</taxon>
        <taxon>Spermatophyta</taxon>
        <taxon>Magnoliopsida</taxon>
        <taxon>eudicotyledons</taxon>
        <taxon>Gunneridae</taxon>
        <taxon>Pentapetalae</taxon>
        <taxon>rosids</taxon>
        <taxon>fabids</taxon>
        <taxon>Rosales</taxon>
        <taxon>Rosaceae</taxon>
        <taxon>Amygdaloideae</taxon>
        <taxon>Amygdaleae</taxon>
        <taxon>Prunus</taxon>
    </lineage>
</organism>
<feature type="region of interest" description="Disordered" evidence="1">
    <location>
        <begin position="22"/>
        <end position="51"/>
    </location>
</feature>
<evidence type="ECO:0000313" key="2">
    <source>
        <dbReference type="EMBL" id="KAI5349555.1"/>
    </source>
</evidence>
<name>A0AAD4ZKR6_PRUDU</name>
<proteinExistence type="predicted"/>